<dbReference type="RefSeq" id="WP_055944999.1">
    <property type="nucleotide sequence ID" value="NZ_JAQDCV010000007.1"/>
</dbReference>
<evidence type="ECO:0000259" key="2">
    <source>
        <dbReference type="PROSITE" id="PS50894"/>
    </source>
</evidence>
<dbReference type="AlphaFoldDB" id="A0AAW3JSD2"/>
<keyword evidence="1" id="KW-0597">Phosphoprotein</keyword>
<name>A0AAW3JSD2_9FIRM</name>
<dbReference type="GO" id="GO:0016301">
    <property type="term" value="F:kinase activity"/>
    <property type="evidence" value="ECO:0007669"/>
    <property type="project" value="UniProtKB-KW"/>
</dbReference>
<dbReference type="CDD" id="cd00088">
    <property type="entry name" value="HPT"/>
    <property type="match status" value="1"/>
</dbReference>
<organism evidence="3 4">
    <name type="scientific">Butyribacter intestini</name>
    <dbReference type="NCBI Taxonomy" id="1703332"/>
    <lineage>
        <taxon>Bacteria</taxon>
        <taxon>Bacillati</taxon>
        <taxon>Bacillota</taxon>
        <taxon>Clostridia</taxon>
        <taxon>Lachnospirales</taxon>
        <taxon>Lachnospiraceae</taxon>
        <taxon>Butyribacter</taxon>
    </lineage>
</organism>
<feature type="domain" description="HPt" evidence="2">
    <location>
        <begin position="21"/>
        <end position="118"/>
    </location>
</feature>
<dbReference type="Pfam" id="PF01627">
    <property type="entry name" value="Hpt"/>
    <property type="match status" value="1"/>
</dbReference>
<comment type="caution">
    <text evidence="3">The sequence shown here is derived from an EMBL/GenBank/DDBJ whole genome shotgun (WGS) entry which is preliminary data.</text>
</comment>
<dbReference type="PROSITE" id="PS50894">
    <property type="entry name" value="HPT"/>
    <property type="match status" value="1"/>
</dbReference>
<keyword evidence="3" id="KW-0418">Kinase</keyword>
<sequence>MTVQECYEKMGEDYQEILSRFGSEAMVNRFAISFLNDPSFEQLKAGLEENDGEKAFRAAHTLKGVCLNLGFNGLNELSSELTEKLRGHSTEGTEPLFEAVKEKYESMIETIRELQNEG</sequence>
<dbReference type="InterPro" id="IPR008207">
    <property type="entry name" value="Sig_transdc_His_kin_Hpt_dom"/>
</dbReference>
<proteinExistence type="predicted"/>
<accession>A0AAW3JSD2</accession>
<dbReference type="SUPFAM" id="SSF47226">
    <property type="entry name" value="Histidine-containing phosphotransfer domain, HPT domain"/>
    <property type="match status" value="1"/>
</dbReference>
<keyword evidence="4" id="KW-1185">Reference proteome</keyword>
<dbReference type="EMBL" id="LLKB01000005">
    <property type="protein sequence ID" value="KQC85265.1"/>
    <property type="molecule type" value="Genomic_DNA"/>
</dbReference>
<reference evidence="3 4" key="1">
    <citation type="submission" date="2015-10" db="EMBL/GenBank/DDBJ databases">
        <title>Butyribacter intestini gen. nov., sp. nov., a butyric acid-producing bacterium of the family Lachnospiraceae isolated from the human faeces.</title>
        <authorList>
            <person name="Zou Y."/>
            <person name="Xue W."/>
            <person name="Luo G."/>
            <person name="Lv M."/>
        </authorList>
    </citation>
    <scope>NUCLEOTIDE SEQUENCE [LARGE SCALE GENOMIC DNA]</scope>
    <source>
        <strain evidence="3 4">TF01-11</strain>
    </source>
</reference>
<gene>
    <name evidence="3" type="ORF">APZ18_11290</name>
</gene>
<dbReference type="InterPro" id="IPR036641">
    <property type="entry name" value="HPT_dom_sf"/>
</dbReference>
<dbReference type="Proteomes" id="UP000050833">
    <property type="component" value="Unassembled WGS sequence"/>
</dbReference>
<evidence type="ECO:0000313" key="3">
    <source>
        <dbReference type="EMBL" id="KQC85265.1"/>
    </source>
</evidence>
<evidence type="ECO:0000313" key="4">
    <source>
        <dbReference type="Proteomes" id="UP000050833"/>
    </source>
</evidence>
<keyword evidence="3" id="KW-0808">Transferase</keyword>
<protein>
    <submittedName>
        <fullName evidence="3">Histidine kinase</fullName>
    </submittedName>
</protein>
<dbReference type="Gene3D" id="1.20.120.160">
    <property type="entry name" value="HPT domain"/>
    <property type="match status" value="1"/>
</dbReference>
<dbReference type="GO" id="GO:0000160">
    <property type="term" value="P:phosphorelay signal transduction system"/>
    <property type="evidence" value="ECO:0007669"/>
    <property type="project" value="InterPro"/>
</dbReference>
<evidence type="ECO:0000256" key="1">
    <source>
        <dbReference type="PROSITE-ProRule" id="PRU00110"/>
    </source>
</evidence>
<feature type="modified residue" description="Phosphohistidine" evidence="1">
    <location>
        <position position="60"/>
    </location>
</feature>